<gene>
    <name evidence="1" type="ORF">KME60_00720</name>
</gene>
<protein>
    <submittedName>
        <fullName evidence="1">Uncharacterized protein</fullName>
    </submittedName>
</protein>
<sequence length="110" mass="12636">MTEEAESTNGRDPYENELYSSYTETEIIEIQSLMADWDRATYPTLANSIVKHARKHGFAGEYLRYLRKASNFNKKGARKKLLPDGAIRWNKGSEFLIERNGKIVTYGENA</sequence>
<comment type="caution">
    <text evidence="1">The sequence shown here is derived from an EMBL/GenBank/DDBJ whole genome shotgun (WGS) entry which is preliminary data.</text>
</comment>
<dbReference type="EMBL" id="JAHHGZ010000001">
    <property type="protein sequence ID" value="MBW4665984.1"/>
    <property type="molecule type" value="Genomic_DNA"/>
</dbReference>
<reference evidence="1" key="2">
    <citation type="journal article" date="2022" name="Microbiol. Resour. Announc.">
        <title>Metagenome Sequencing to Explore Phylogenomics of Terrestrial Cyanobacteria.</title>
        <authorList>
            <person name="Ward R.D."/>
            <person name="Stajich J.E."/>
            <person name="Johansen J.R."/>
            <person name="Huntemann M."/>
            <person name="Clum A."/>
            <person name="Foster B."/>
            <person name="Foster B."/>
            <person name="Roux S."/>
            <person name="Palaniappan K."/>
            <person name="Varghese N."/>
            <person name="Mukherjee S."/>
            <person name="Reddy T.B.K."/>
            <person name="Daum C."/>
            <person name="Copeland A."/>
            <person name="Chen I.A."/>
            <person name="Ivanova N.N."/>
            <person name="Kyrpides N.C."/>
            <person name="Shapiro N."/>
            <person name="Eloe-Fadrosh E.A."/>
            <person name="Pietrasiak N."/>
        </authorList>
    </citation>
    <scope>NUCLEOTIDE SEQUENCE</scope>
    <source>
        <strain evidence="1">GSE-NOS-MK-12-04C</strain>
    </source>
</reference>
<evidence type="ECO:0000313" key="2">
    <source>
        <dbReference type="Proteomes" id="UP000729701"/>
    </source>
</evidence>
<name>A0A951UQH2_9CYAN</name>
<proteinExistence type="predicted"/>
<dbReference type="AlphaFoldDB" id="A0A951UQH2"/>
<dbReference type="Proteomes" id="UP000729701">
    <property type="component" value="Unassembled WGS sequence"/>
</dbReference>
<organism evidence="1 2">
    <name type="scientific">Cyanomargarita calcarea GSE-NOS-MK-12-04C</name>
    <dbReference type="NCBI Taxonomy" id="2839659"/>
    <lineage>
        <taxon>Bacteria</taxon>
        <taxon>Bacillati</taxon>
        <taxon>Cyanobacteriota</taxon>
        <taxon>Cyanophyceae</taxon>
        <taxon>Nostocales</taxon>
        <taxon>Cyanomargaritaceae</taxon>
        <taxon>Cyanomargarita</taxon>
    </lineage>
</organism>
<accession>A0A951UQH2</accession>
<reference evidence="1" key="1">
    <citation type="submission" date="2021-05" db="EMBL/GenBank/DDBJ databases">
        <authorList>
            <person name="Pietrasiak N."/>
            <person name="Ward R."/>
            <person name="Stajich J.E."/>
            <person name="Kurbessoian T."/>
        </authorList>
    </citation>
    <scope>NUCLEOTIDE SEQUENCE</scope>
    <source>
        <strain evidence="1">GSE-NOS-MK-12-04C</strain>
    </source>
</reference>
<evidence type="ECO:0000313" key="1">
    <source>
        <dbReference type="EMBL" id="MBW4665984.1"/>
    </source>
</evidence>